<evidence type="ECO:0000313" key="3">
    <source>
        <dbReference type="EMBL" id="OSS51901.1"/>
    </source>
</evidence>
<dbReference type="InParanoid" id="A0A1Y2M785"/>
<sequence>MTVEDMNQGDALHESECSLLNFIYACSLCGNTFADTYEGHNETVQGFSDGINPKDRLVTKLYLSGCCHVFCGEHIEGGAPPFHSAGQKPRAPCPLCIKDKGDYTERDLYSIRGFQVDEHDPAIPPIWFMAPPVSLDGRTREMEALRFQYLALARYCQTSYRTRKPLADALEHAKQELALAKGLVAEEQSKIAFLQHENRVLQAAAQQAGEVEALRAEIRRLQHLELERNQFDADLDAFRRLEVDVRNLDTFRKYKAAILHYMKLLPTVVEQNKKMKERLASLGFAMAVEPVPNYTQLTSDDMQEIESIADACTNEQRHFRIPPSSHTAGRSANTSGYVPKSQERPLKRQRVDSPLPHDMQIDAPSSRDIMPPPAKPLSRMRSVRGLLPTIRKKLTSSRSSPKDARNSSGKERPYRKQINSPGNQPTDQKHWGNGSEPHNDERNSWTEVPCNFPTQRYSAQSQGMGLAGVKANIAEFSFRAQSPVTMLDRRSGGPVQLPNEPSYLHLMDGLSYDNGIKLDLKDPRIDTGDEQSVNTITKQSPTPTQEENNDAGFGHRSRWALGHAFLHQSPNGVTRVSNGPKRSSPQKSPKGFFSRAHYDPSIDTDSTSPPQLRRPTRQTQDVVSSFFGSSQYVAPMISRPRDTESQPSSHRFASSRLPMGLPSNSPSGWHNSRSGNERPSIYLPHDTRTAPLLSGEPWQSSSHDATRSYQMPSTRGKQPVDQSSFLSQNDHRLSPQYVTPLFPCRQQQVDSFQTRLPTASLNPVVPLRIRRLPSAKPNIVSSNSARSRTQWDTLQRAGVRSSRQAHGLRIGNASKSFQANTFSRLERRSTRR</sequence>
<feature type="coiled-coil region" evidence="1">
    <location>
        <begin position="170"/>
        <end position="241"/>
    </location>
</feature>
<reference evidence="3 4" key="1">
    <citation type="journal article" date="2017" name="Genome Announc.">
        <title>Genome sequence of the saprophytic ascomycete Epicoccum nigrum ICMP 19927 strain isolated from New Zealand.</title>
        <authorList>
            <person name="Fokin M."/>
            <person name="Fleetwood D."/>
            <person name="Weir B.S."/>
            <person name="Villas-Boas S.G."/>
        </authorList>
    </citation>
    <scope>NUCLEOTIDE SEQUENCE [LARGE SCALE GENOMIC DNA]</scope>
    <source>
        <strain evidence="3 4">ICMP 19927</strain>
    </source>
</reference>
<keyword evidence="1" id="KW-0175">Coiled coil</keyword>
<feature type="compositionally biased region" description="Polar residues" evidence="2">
    <location>
        <begin position="324"/>
        <end position="336"/>
    </location>
</feature>
<protein>
    <submittedName>
        <fullName evidence="3">Uncharacterized protein</fullName>
    </submittedName>
</protein>
<evidence type="ECO:0000313" key="4">
    <source>
        <dbReference type="Proteomes" id="UP000193240"/>
    </source>
</evidence>
<feature type="compositionally biased region" description="Polar residues" evidence="2">
    <location>
        <begin position="697"/>
        <end position="724"/>
    </location>
</feature>
<name>A0A1Y2M785_EPING</name>
<evidence type="ECO:0000256" key="1">
    <source>
        <dbReference type="SAM" id="Coils"/>
    </source>
</evidence>
<feature type="compositionally biased region" description="Polar residues" evidence="2">
    <location>
        <begin position="530"/>
        <end position="546"/>
    </location>
</feature>
<organism evidence="3 4">
    <name type="scientific">Epicoccum nigrum</name>
    <name type="common">Soil fungus</name>
    <name type="synonym">Epicoccum purpurascens</name>
    <dbReference type="NCBI Taxonomy" id="105696"/>
    <lineage>
        <taxon>Eukaryota</taxon>
        <taxon>Fungi</taxon>
        <taxon>Dikarya</taxon>
        <taxon>Ascomycota</taxon>
        <taxon>Pezizomycotina</taxon>
        <taxon>Dothideomycetes</taxon>
        <taxon>Pleosporomycetidae</taxon>
        <taxon>Pleosporales</taxon>
        <taxon>Pleosporineae</taxon>
        <taxon>Didymellaceae</taxon>
        <taxon>Epicoccum</taxon>
    </lineage>
</organism>
<keyword evidence="4" id="KW-1185">Reference proteome</keyword>
<dbReference type="AlphaFoldDB" id="A0A1Y2M785"/>
<proteinExistence type="predicted"/>
<feature type="compositionally biased region" description="Polar residues" evidence="2">
    <location>
        <begin position="417"/>
        <end position="426"/>
    </location>
</feature>
<feature type="region of interest" description="Disordered" evidence="2">
    <location>
        <begin position="319"/>
        <end position="449"/>
    </location>
</feature>
<dbReference type="EMBL" id="KZ107840">
    <property type="protein sequence ID" value="OSS51901.1"/>
    <property type="molecule type" value="Genomic_DNA"/>
</dbReference>
<feature type="region of interest" description="Disordered" evidence="2">
    <location>
        <begin position="638"/>
        <end position="724"/>
    </location>
</feature>
<gene>
    <name evidence="3" type="ORF">B5807_03618</name>
</gene>
<dbReference type="Proteomes" id="UP000193240">
    <property type="component" value="Unassembled WGS sequence"/>
</dbReference>
<feature type="compositionally biased region" description="Polar residues" evidence="2">
    <location>
        <begin position="569"/>
        <end position="587"/>
    </location>
</feature>
<dbReference type="OMA" id="PLNFIYS"/>
<feature type="region of interest" description="Disordered" evidence="2">
    <location>
        <begin position="569"/>
        <end position="624"/>
    </location>
</feature>
<feature type="region of interest" description="Disordered" evidence="2">
    <location>
        <begin position="524"/>
        <end position="554"/>
    </location>
</feature>
<feature type="compositionally biased region" description="Basic and acidic residues" evidence="2">
    <location>
        <begin position="341"/>
        <end position="351"/>
    </location>
</feature>
<evidence type="ECO:0000256" key="2">
    <source>
        <dbReference type="SAM" id="MobiDB-lite"/>
    </source>
</evidence>
<accession>A0A1Y2M785</accession>
<feature type="compositionally biased region" description="Polar residues" evidence="2">
    <location>
        <begin position="662"/>
        <end position="674"/>
    </location>
</feature>
<feature type="compositionally biased region" description="Basic and acidic residues" evidence="2">
    <location>
        <begin position="400"/>
        <end position="414"/>
    </location>
</feature>
<dbReference type="STRING" id="105696.A0A1Y2M785"/>